<evidence type="ECO:0000256" key="3">
    <source>
        <dbReference type="ARBA" id="ARBA00022804"/>
    </source>
</evidence>
<keyword evidence="6" id="KW-1160">Virus entry into host cell</keyword>
<sequence length="420" mass="46933">RMQQISTLNYRLVYSGASYVDGTLVSSVPRTVLSAYSATNSRTGTGLKGWKAKIRANESATTPFNAQETYVVSRPAVINTVWMDDFGPYAKRVRRIEVRGDVFKAVTPDASSISVAAAQAKAYADFKEQINNLERSVEGLAFIGEIRETLKMLRSPLRALRQAVGYYLPTLQKKLKRAKRKQWRAVIGSTWLEWRFGVRPLVMDIDGAINALAKIGEWSPAFVMTAFGKTVTSSMSLSRVTDPAYNRHTFDMASKTVDEALVRYKVGIKARYFPESGAPSLLKGLGIEFERFVPSLYEVMPYSWLIDYFTNVSDVLLSKWVDQSQVAWVNQTVRKKRSIYTAGKLDVKATKALYSSPPVFSCDADCGYQLASHKVVSRSALSEVPVPPIVLWAPPASSLRWLNIAGLVAQQRAWTIFRTH</sequence>
<proteinExistence type="inferred from homology"/>
<dbReference type="RefSeq" id="YP_010768746.1">
    <property type="nucleotide sequence ID" value="NC_073780.1"/>
</dbReference>
<dbReference type="GO" id="GO:0044423">
    <property type="term" value="C:virion component"/>
    <property type="evidence" value="ECO:0007669"/>
    <property type="project" value="UniProtKB-KW"/>
</dbReference>
<evidence type="ECO:0000256" key="2">
    <source>
        <dbReference type="ARBA" id="ARBA00022581"/>
    </source>
</evidence>
<evidence type="ECO:0000256" key="5">
    <source>
        <dbReference type="ARBA" id="ARBA00023104"/>
    </source>
</evidence>
<dbReference type="InterPro" id="IPR005563">
    <property type="entry name" value="A_protein"/>
</dbReference>
<dbReference type="EMBL" id="BK013760">
    <property type="protein sequence ID" value="DAD51228.1"/>
    <property type="molecule type" value="Genomic_RNA"/>
</dbReference>
<accession>A0A8S5L1C5</accession>
<comment type="subcellular location">
    <subcellularLocation>
        <location evidence="1">Virion</location>
    </subcellularLocation>
</comment>
<dbReference type="Proteomes" id="UP000676620">
    <property type="component" value="Segment"/>
</dbReference>
<evidence type="ECO:0000256" key="7">
    <source>
        <dbReference type="ARBA" id="ARBA00035110"/>
    </source>
</evidence>
<dbReference type="Pfam" id="PF03863">
    <property type="entry name" value="Phage_mat-A"/>
    <property type="match status" value="1"/>
</dbReference>
<evidence type="ECO:0000256" key="4">
    <source>
        <dbReference type="ARBA" id="ARBA00022844"/>
    </source>
</evidence>
<evidence type="ECO:0000256" key="1">
    <source>
        <dbReference type="ARBA" id="ARBA00004328"/>
    </source>
</evidence>
<evidence type="ECO:0000256" key="6">
    <source>
        <dbReference type="ARBA" id="ARBA00023296"/>
    </source>
</evidence>
<reference evidence="8" key="1">
    <citation type="submission" date="2020-09" db="EMBL/GenBank/DDBJ databases">
        <title>Leviviricetes taxonomy.</title>
        <authorList>
            <person name="Stockdale S.R."/>
            <person name="Callanan J."/>
            <person name="Adriaenssens E.M."/>
            <person name="Kuhn J.H."/>
            <person name="Rumnieks J."/>
            <person name="Shkoporov A."/>
            <person name="Draper L.A."/>
            <person name="Ross P."/>
            <person name="Hill C."/>
        </authorList>
    </citation>
    <scope>NUCLEOTIDE SEQUENCE</scope>
</reference>
<dbReference type="GO" id="GO:0039666">
    <property type="term" value="P:virion attachment to host cell pilus"/>
    <property type="evidence" value="ECO:0007669"/>
    <property type="project" value="UniProtKB-KW"/>
</dbReference>
<keyword evidence="5" id="KW-1175">Viral attachment to host cell pilus</keyword>
<protein>
    <submittedName>
        <fullName evidence="8">Maturation protein</fullName>
    </submittedName>
</protein>
<keyword evidence="9" id="KW-1185">Reference proteome</keyword>
<dbReference type="KEGG" id="vg:80396929"/>
<feature type="non-terminal residue" evidence="8">
    <location>
        <position position="1"/>
    </location>
</feature>
<dbReference type="GeneID" id="80396929"/>
<name>A0A8S5L1C5_9VIRU</name>
<organism evidence="8 9">
    <name type="scientific">ssRNA phage SRR7976356_4</name>
    <dbReference type="NCBI Taxonomy" id="2786735"/>
    <lineage>
        <taxon>Viruses</taxon>
        <taxon>Riboviria</taxon>
        <taxon>Orthornavirae</taxon>
        <taxon>Lenarviricota</taxon>
        <taxon>Leviviricetes</taxon>
        <taxon>Norzivirales</taxon>
        <taxon>Atkinsviridae</taxon>
        <taxon>Gohshovirus</taxon>
        <taxon>Gohshovirus asiadaptatum</taxon>
    </lineage>
</organism>
<keyword evidence="4" id="KW-0946">Virion</keyword>
<evidence type="ECO:0000313" key="9">
    <source>
        <dbReference type="Proteomes" id="UP000676620"/>
    </source>
</evidence>
<keyword evidence="2" id="KW-0945">Host-virus interaction</keyword>
<comment type="similarity">
    <text evidence="7">Belongs to the Leviviricetes maturation protein family.</text>
</comment>
<gene>
    <name evidence="8" type="primary">SRR7976356_4_1</name>
</gene>
<keyword evidence="3" id="KW-1161">Viral attachment to host cell</keyword>
<evidence type="ECO:0000313" key="8">
    <source>
        <dbReference type="EMBL" id="DAD51228.1"/>
    </source>
</evidence>